<organism evidence="1 2">
    <name type="scientific">Dreissena polymorpha</name>
    <name type="common">Zebra mussel</name>
    <name type="synonym">Mytilus polymorpha</name>
    <dbReference type="NCBI Taxonomy" id="45954"/>
    <lineage>
        <taxon>Eukaryota</taxon>
        <taxon>Metazoa</taxon>
        <taxon>Spiralia</taxon>
        <taxon>Lophotrochozoa</taxon>
        <taxon>Mollusca</taxon>
        <taxon>Bivalvia</taxon>
        <taxon>Autobranchia</taxon>
        <taxon>Heteroconchia</taxon>
        <taxon>Euheterodonta</taxon>
        <taxon>Imparidentia</taxon>
        <taxon>Neoheterodontei</taxon>
        <taxon>Myida</taxon>
        <taxon>Dreissenoidea</taxon>
        <taxon>Dreissenidae</taxon>
        <taxon>Dreissena</taxon>
    </lineage>
</organism>
<keyword evidence="2" id="KW-1185">Reference proteome</keyword>
<evidence type="ECO:0000313" key="1">
    <source>
        <dbReference type="EMBL" id="KAH3725373.1"/>
    </source>
</evidence>
<proteinExistence type="predicted"/>
<reference evidence="1" key="2">
    <citation type="submission" date="2020-11" db="EMBL/GenBank/DDBJ databases">
        <authorList>
            <person name="McCartney M.A."/>
            <person name="Auch B."/>
            <person name="Kono T."/>
            <person name="Mallez S."/>
            <person name="Becker A."/>
            <person name="Gohl D.M."/>
            <person name="Silverstein K.A.T."/>
            <person name="Koren S."/>
            <person name="Bechman K.B."/>
            <person name="Herman A."/>
            <person name="Abrahante J.E."/>
            <person name="Garbe J."/>
        </authorList>
    </citation>
    <scope>NUCLEOTIDE SEQUENCE</scope>
    <source>
        <strain evidence="1">Duluth1</strain>
        <tissue evidence="1">Whole animal</tissue>
    </source>
</reference>
<comment type="caution">
    <text evidence="1">The sequence shown here is derived from an EMBL/GenBank/DDBJ whole genome shotgun (WGS) entry which is preliminary data.</text>
</comment>
<protein>
    <recommendedName>
        <fullName evidence="3">OTU domain-containing protein</fullName>
    </recommendedName>
</protein>
<gene>
    <name evidence="1" type="ORF">DPMN_051206</name>
</gene>
<name>A0A9D4CHG8_DREPO</name>
<evidence type="ECO:0008006" key="3">
    <source>
        <dbReference type="Google" id="ProtNLM"/>
    </source>
</evidence>
<reference evidence="1" key="1">
    <citation type="journal article" date="2019" name="bioRxiv">
        <title>The Genome of the Zebra Mussel, Dreissena polymorpha: A Resource for Invasive Species Research.</title>
        <authorList>
            <person name="McCartney M.A."/>
            <person name="Auch B."/>
            <person name="Kono T."/>
            <person name="Mallez S."/>
            <person name="Zhang Y."/>
            <person name="Obille A."/>
            <person name="Becker A."/>
            <person name="Abrahante J.E."/>
            <person name="Garbe J."/>
            <person name="Badalamenti J.P."/>
            <person name="Herman A."/>
            <person name="Mangelson H."/>
            <person name="Liachko I."/>
            <person name="Sullivan S."/>
            <person name="Sone E.D."/>
            <person name="Koren S."/>
            <person name="Silverstein K.A.T."/>
            <person name="Beckman K.B."/>
            <person name="Gohl D.M."/>
        </authorList>
    </citation>
    <scope>NUCLEOTIDE SEQUENCE</scope>
    <source>
        <strain evidence="1">Duluth1</strain>
        <tissue evidence="1">Whole animal</tissue>
    </source>
</reference>
<dbReference type="AlphaFoldDB" id="A0A9D4CHG8"/>
<sequence>MELQPLVTTGDGNCLFNALPIALCGLHFTGVPLRTKKSLLDCATPGAYSNPWTIQAAADAIGRNIRGVYPFVKG</sequence>
<dbReference type="EMBL" id="JAIWYP010000012">
    <property type="protein sequence ID" value="KAH3725373.1"/>
    <property type="molecule type" value="Genomic_DNA"/>
</dbReference>
<dbReference type="Proteomes" id="UP000828390">
    <property type="component" value="Unassembled WGS sequence"/>
</dbReference>
<evidence type="ECO:0000313" key="2">
    <source>
        <dbReference type="Proteomes" id="UP000828390"/>
    </source>
</evidence>
<accession>A0A9D4CHG8</accession>